<comment type="caution">
    <text evidence="2">The sequence shown here is derived from an EMBL/GenBank/DDBJ whole genome shotgun (WGS) entry which is preliminary data.</text>
</comment>
<evidence type="ECO:0008006" key="4">
    <source>
        <dbReference type="Google" id="ProtNLM"/>
    </source>
</evidence>
<dbReference type="PANTHER" id="PTHR42976:SF1">
    <property type="entry name" value="GH18 DOMAIN-CONTAINING PROTEIN-RELATED"/>
    <property type="match status" value="1"/>
</dbReference>
<evidence type="ECO:0000256" key="1">
    <source>
        <dbReference type="SAM" id="SignalP"/>
    </source>
</evidence>
<dbReference type="AlphaFoldDB" id="A0A7W7R8E8"/>
<dbReference type="InterPro" id="IPR017853">
    <property type="entry name" value="GH"/>
</dbReference>
<dbReference type="Gene3D" id="3.20.20.80">
    <property type="entry name" value="Glycosidases"/>
    <property type="match status" value="1"/>
</dbReference>
<proteinExistence type="predicted"/>
<name>A0A7W7R8E8_KITKI</name>
<organism evidence="2 3">
    <name type="scientific">Kitasatospora kifunensis</name>
    <name type="common">Streptomyces kifunensis</name>
    <dbReference type="NCBI Taxonomy" id="58351"/>
    <lineage>
        <taxon>Bacteria</taxon>
        <taxon>Bacillati</taxon>
        <taxon>Actinomycetota</taxon>
        <taxon>Actinomycetes</taxon>
        <taxon>Kitasatosporales</taxon>
        <taxon>Streptomycetaceae</taxon>
        <taxon>Kitasatospora</taxon>
    </lineage>
</organism>
<protein>
    <recommendedName>
        <fullName evidence="4">Chitinase</fullName>
    </recommendedName>
</protein>
<dbReference type="RefSeq" id="WP_184941562.1">
    <property type="nucleotide sequence ID" value="NZ_JACHJV010000001.1"/>
</dbReference>
<dbReference type="EMBL" id="JACHJV010000001">
    <property type="protein sequence ID" value="MBB4927362.1"/>
    <property type="molecule type" value="Genomic_DNA"/>
</dbReference>
<dbReference type="CDD" id="cd06543">
    <property type="entry name" value="GH18_PF-ChiA-like"/>
    <property type="match status" value="1"/>
</dbReference>
<accession>A0A7W7R8E8</accession>
<keyword evidence="3" id="KW-1185">Reference proteome</keyword>
<evidence type="ECO:0000313" key="2">
    <source>
        <dbReference type="EMBL" id="MBB4927362.1"/>
    </source>
</evidence>
<dbReference type="PANTHER" id="PTHR42976">
    <property type="entry name" value="BIFUNCTIONAL CHITINASE/LYSOZYME-RELATED"/>
    <property type="match status" value="1"/>
</dbReference>
<feature type="chain" id="PRO_5031495685" description="Chitinase" evidence="1">
    <location>
        <begin position="27"/>
        <end position="334"/>
    </location>
</feature>
<evidence type="ECO:0000313" key="3">
    <source>
        <dbReference type="Proteomes" id="UP000540506"/>
    </source>
</evidence>
<feature type="signal peptide" evidence="1">
    <location>
        <begin position="1"/>
        <end position="26"/>
    </location>
</feature>
<reference evidence="2 3" key="1">
    <citation type="submission" date="2020-08" db="EMBL/GenBank/DDBJ databases">
        <title>Sequencing the genomes of 1000 actinobacteria strains.</title>
        <authorList>
            <person name="Klenk H.-P."/>
        </authorList>
    </citation>
    <scope>NUCLEOTIDE SEQUENCE [LARGE SCALE GENOMIC DNA]</scope>
    <source>
        <strain evidence="2 3">DSM 41654</strain>
    </source>
</reference>
<sequence>MSGLTRVTFLLLALGAALLPGAPARAAAGEADGGPAPVFPSHFTAPYVGLWDPPDSLASAQEAAGLRYFTLAFAISDGSCHITFDGMDPAALPAWLAATSRLRAAGGDVVLSFGGGLGREPALDCGTVDALKAAYRSAIETFDVTRIDLDVEGKTLDDQQANDRRNEALAQLQQEYAAAGHALAVQYTLPVNPWGLSPDALALLQNAQGHHLDVDVVNIMTMDYGVALDMGAAAIEAATGLHTQLARIWPQKSAEQLWQMEGNTPMIGLNGGVGEVFSTGDAAKLATFASQQNIKLLSFWSLGRDKSCPIAGTRSETCSGTSQSPYEFSHVLNP</sequence>
<dbReference type="Proteomes" id="UP000540506">
    <property type="component" value="Unassembled WGS sequence"/>
</dbReference>
<keyword evidence="1" id="KW-0732">Signal</keyword>
<dbReference type="InterPro" id="IPR052750">
    <property type="entry name" value="GH18_Chitinase"/>
</dbReference>
<dbReference type="SUPFAM" id="SSF51445">
    <property type="entry name" value="(Trans)glycosidases"/>
    <property type="match status" value="1"/>
</dbReference>
<gene>
    <name evidence="2" type="ORF">FHR34_006355</name>
</gene>